<dbReference type="PANTHER" id="PTHR43725:SF53">
    <property type="entry name" value="UDP-ARABINOSE 4-EPIMERASE 1"/>
    <property type="match status" value="1"/>
</dbReference>
<proteinExistence type="inferred from homology"/>
<dbReference type="Gene3D" id="3.40.50.720">
    <property type="entry name" value="NAD(P)-binding Rossmann-like Domain"/>
    <property type="match status" value="1"/>
</dbReference>
<dbReference type="PANTHER" id="PTHR43725">
    <property type="entry name" value="UDP-GLUCOSE 4-EPIMERASE"/>
    <property type="match status" value="1"/>
</dbReference>
<protein>
    <submittedName>
        <fullName evidence="2">Putative UDP-arabinose 4-epimerase 1</fullName>
    </submittedName>
</protein>
<evidence type="ECO:0000313" key="2">
    <source>
        <dbReference type="EMBL" id="PWZ21594.1"/>
    </source>
</evidence>
<dbReference type="ExpressionAtlas" id="A0A3L6EKI0">
    <property type="expression patterns" value="baseline and differential"/>
</dbReference>
<comment type="similarity">
    <text evidence="1">Belongs to the NAD(P)-dependent epimerase/dehydratase family.</text>
</comment>
<dbReference type="Gene3D" id="3.90.25.10">
    <property type="entry name" value="UDP-galactose 4-epimerase, domain 1"/>
    <property type="match status" value="1"/>
</dbReference>
<evidence type="ECO:0000256" key="1">
    <source>
        <dbReference type="ARBA" id="ARBA00007637"/>
    </source>
</evidence>
<accession>A0A3L6EKI0</accession>
<dbReference type="InterPro" id="IPR036291">
    <property type="entry name" value="NAD(P)-bd_dom_sf"/>
</dbReference>
<reference evidence="2 3" key="1">
    <citation type="journal article" date="2018" name="Nat. Genet.">
        <title>Extensive intraspecific gene order and gene structural variations between Mo17 and other maize genomes.</title>
        <authorList>
            <person name="Sun S."/>
            <person name="Zhou Y."/>
            <person name="Chen J."/>
            <person name="Shi J."/>
            <person name="Zhao H."/>
            <person name="Zhao H."/>
            <person name="Song W."/>
            <person name="Zhang M."/>
            <person name="Cui Y."/>
            <person name="Dong X."/>
            <person name="Liu H."/>
            <person name="Ma X."/>
            <person name="Jiao Y."/>
            <person name="Wang B."/>
            <person name="Wei X."/>
            <person name="Stein J.C."/>
            <person name="Glaubitz J.C."/>
            <person name="Lu F."/>
            <person name="Yu G."/>
            <person name="Liang C."/>
            <person name="Fengler K."/>
            <person name="Li B."/>
            <person name="Rafalski A."/>
            <person name="Schnable P.S."/>
            <person name="Ware D.H."/>
            <person name="Buckler E.S."/>
            <person name="Lai J."/>
        </authorList>
    </citation>
    <scope>NUCLEOTIDE SEQUENCE [LARGE SCALE GENOMIC DNA]</scope>
    <source>
        <strain evidence="3">cv. Missouri 17</strain>
        <tissue evidence="2">Seedling</tissue>
    </source>
</reference>
<organism evidence="2 3">
    <name type="scientific">Zea mays</name>
    <name type="common">Maize</name>
    <dbReference type="NCBI Taxonomy" id="4577"/>
    <lineage>
        <taxon>Eukaryota</taxon>
        <taxon>Viridiplantae</taxon>
        <taxon>Streptophyta</taxon>
        <taxon>Embryophyta</taxon>
        <taxon>Tracheophyta</taxon>
        <taxon>Spermatophyta</taxon>
        <taxon>Magnoliopsida</taxon>
        <taxon>Liliopsida</taxon>
        <taxon>Poales</taxon>
        <taxon>Poaceae</taxon>
        <taxon>PACMAD clade</taxon>
        <taxon>Panicoideae</taxon>
        <taxon>Andropogonodae</taxon>
        <taxon>Andropogoneae</taxon>
        <taxon>Tripsacinae</taxon>
        <taxon>Zea</taxon>
    </lineage>
</organism>
<dbReference type="EMBL" id="NCVQ01000006">
    <property type="protein sequence ID" value="PWZ21594.1"/>
    <property type="molecule type" value="Genomic_DNA"/>
</dbReference>
<evidence type="ECO:0000313" key="3">
    <source>
        <dbReference type="Proteomes" id="UP000251960"/>
    </source>
</evidence>
<dbReference type="SUPFAM" id="SSF51735">
    <property type="entry name" value="NAD(P)-binding Rossmann-fold domains"/>
    <property type="match status" value="1"/>
</dbReference>
<gene>
    <name evidence="2" type="primary">UEL-1_1</name>
    <name evidence="2" type="ORF">Zm00014a_033752</name>
</gene>
<comment type="caution">
    <text evidence="2">The sequence shown here is derived from an EMBL/GenBank/DDBJ whole genome shotgun (WGS) entry which is preliminary data.</text>
</comment>
<sequence>MARLVLRLREDHRACVLGRRVEALQARVYALELRNRECYEATAAWEAEVQWLSAENHRLADQAMMARRKRKDGGGHAALFASYNVHLLAALVLQRGSLSLSAVIVEMQPGSKNILVISDSSGSKMHISKCVSKYVQFKTEGVLYLEIFGVGKLLNFYGDYRSDSQMHLNCRTVSYTEGTWCSTDHSSTYSPGCILWIPGYKNIIAYCGCYTLAHAASERGAKQTSLFRAGTLREYQLVFEYYRNITANTLAVLEAMAAHNFPINPYGKAKKMAEDIILDFSKLKKSNMMAVMILRYFNVIGSDPKGRLGEAPIHELRKHGRISGACFDATLGIIPGLKECKAVVVPRTICYQNKKDESGWWPRLLKKDLCS</sequence>
<dbReference type="AlphaFoldDB" id="A0A3L6EKI0"/>
<dbReference type="Proteomes" id="UP000251960">
    <property type="component" value="Chromosome 5"/>
</dbReference>
<name>A0A3L6EKI0_MAIZE</name>